<dbReference type="Gene3D" id="3.40.50.720">
    <property type="entry name" value="NAD(P)-binding Rossmann-like Domain"/>
    <property type="match status" value="1"/>
</dbReference>
<evidence type="ECO:0000313" key="3">
    <source>
        <dbReference type="Proteomes" id="UP000199170"/>
    </source>
</evidence>
<dbReference type="NCBIfam" id="TIGR01214">
    <property type="entry name" value="rmlD"/>
    <property type="match status" value="1"/>
</dbReference>
<dbReference type="EMBL" id="FNPB01000025">
    <property type="protein sequence ID" value="SDY57018.1"/>
    <property type="molecule type" value="Genomic_DNA"/>
</dbReference>
<dbReference type="SUPFAM" id="SSF51735">
    <property type="entry name" value="NAD(P)-binding Rossmann-fold domains"/>
    <property type="match status" value="1"/>
</dbReference>
<dbReference type="PANTHER" id="PTHR10491:SF4">
    <property type="entry name" value="METHIONINE ADENOSYLTRANSFERASE 2 SUBUNIT BETA"/>
    <property type="match status" value="1"/>
</dbReference>
<dbReference type="OrthoDB" id="4907at2157"/>
<dbReference type="Proteomes" id="UP000199170">
    <property type="component" value="Unassembled WGS sequence"/>
</dbReference>
<protein>
    <submittedName>
        <fullName evidence="2">dTDP-4-dehydrorhamnose reductase</fullName>
    </submittedName>
</protein>
<dbReference type="STRING" id="660517.SAMN04487946_1252"/>
<dbReference type="AlphaFoldDB" id="A0A1H3KZ75"/>
<dbReference type="CDD" id="cd05254">
    <property type="entry name" value="dTDP_HR_like_SDR_e"/>
    <property type="match status" value="1"/>
</dbReference>
<dbReference type="RefSeq" id="WP_089769937.1">
    <property type="nucleotide sequence ID" value="NZ_FNPB01000025.1"/>
</dbReference>
<dbReference type="PANTHER" id="PTHR10491">
    <property type="entry name" value="DTDP-4-DEHYDRORHAMNOSE REDUCTASE"/>
    <property type="match status" value="1"/>
</dbReference>
<dbReference type="Pfam" id="PF04321">
    <property type="entry name" value="RmlD_sub_bind"/>
    <property type="match status" value="1"/>
</dbReference>
<feature type="domain" description="RmlD-like substrate binding" evidence="1">
    <location>
        <begin position="1"/>
        <end position="273"/>
    </location>
</feature>
<dbReference type="InterPro" id="IPR005913">
    <property type="entry name" value="dTDP_dehydrorham_reduct"/>
</dbReference>
<sequence length="285" mass="31137">MRVFVIGGSGLVGSNIVEQAESRGDTVRSTHLDTQTETTDIELDKTNAGRTQSVIADFDPDVIVDTAAFHAVDDCETKRDQAWSVNAAGTRNVATAANEAGAHLIYLSTDYVFPGDPEATPYTESDRIQPINYYAETKYAGERAARIADEVTILRPSVIYGTASQNFVTWALGELEDNNELTIVNDQISSPTYAPDLAKACLLLGEEAQTGLYHSTGPESMSRYEFTVVLAEVCGYDTDLVKPITTEEFGQEAPRPTDSTLDSSTLYDAIDYEFRDPASAFEELR</sequence>
<reference evidence="3" key="1">
    <citation type="submission" date="2016-10" db="EMBL/GenBank/DDBJ databases">
        <authorList>
            <person name="Varghese N."/>
            <person name="Submissions S."/>
        </authorList>
    </citation>
    <scope>NUCLEOTIDE SEQUENCE [LARGE SCALE GENOMIC DNA]</scope>
    <source>
        <strain evidence="3">CGMCC 1.10118</strain>
    </source>
</reference>
<proteinExistence type="predicted"/>
<dbReference type="InterPro" id="IPR036291">
    <property type="entry name" value="NAD(P)-bd_dom_sf"/>
</dbReference>
<evidence type="ECO:0000313" key="2">
    <source>
        <dbReference type="EMBL" id="SDY57018.1"/>
    </source>
</evidence>
<dbReference type="InterPro" id="IPR029903">
    <property type="entry name" value="RmlD-like-bd"/>
</dbReference>
<accession>A0A1H3KZ75</accession>
<keyword evidence="3" id="KW-1185">Reference proteome</keyword>
<evidence type="ECO:0000259" key="1">
    <source>
        <dbReference type="Pfam" id="PF04321"/>
    </source>
</evidence>
<organism evidence="2 3">
    <name type="scientific">Halobellus clavatus</name>
    <dbReference type="NCBI Taxonomy" id="660517"/>
    <lineage>
        <taxon>Archaea</taxon>
        <taxon>Methanobacteriati</taxon>
        <taxon>Methanobacteriota</taxon>
        <taxon>Stenosarchaea group</taxon>
        <taxon>Halobacteria</taxon>
        <taxon>Halobacteriales</taxon>
        <taxon>Haloferacaceae</taxon>
        <taxon>Halobellus</taxon>
    </lineage>
</organism>
<name>A0A1H3KZ75_9EURY</name>
<gene>
    <name evidence="2" type="ORF">SAMN04487946_1252</name>
</gene>